<dbReference type="AlphaFoldDB" id="A0AAD1SI33"/>
<name>A0AAD1SI33_PELCU</name>
<organism evidence="1 2">
    <name type="scientific">Pelobates cultripes</name>
    <name type="common">Western spadefoot toad</name>
    <dbReference type="NCBI Taxonomy" id="61616"/>
    <lineage>
        <taxon>Eukaryota</taxon>
        <taxon>Metazoa</taxon>
        <taxon>Chordata</taxon>
        <taxon>Craniata</taxon>
        <taxon>Vertebrata</taxon>
        <taxon>Euteleostomi</taxon>
        <taxon>Amphibia</taxon>
        <taxon>Batrachia</taxon>
        <taxon>Anura</taxon>
        <taxon>Pelobatoidea</taxon>
        <taxon>Pelobatidae</taxon>
        <taxon>Pelobates</taxon>
    </lineage>
</organism>
<sequence>MSVAIRKHRWEGPETQWMGLSPSFAVYDAFCCHRFTADNVRPAMEEHEALSEEPKETNSSSFKLFSVAEVNDIIEKQEPIPKEVNENDNLDAEGVYLSPDTSVETVVNVSIISEEHNFMETGVVLCQEETPSENVILQEGKMGMGYEKSEKCEISDISVGKKDTFEGEDDLDTNDENNKDSLNVLNFMSVIDSATEILSSGTDVGEIVTPGVQLIYSAVIAQQRRKSDAFKDGHGKKTCDVVLGNCSNQGFSLCSQALCETGPSSCFPLSSSTMLKENGVHKSEVTIEDVNENQKMLNPTDQCLQLKDNGATCVSGYEHVRLRRKKV</sequence>
<protein>
    <submittedName>
        <fullName evidence="1">Uncharacterized protein</fullName>
    </submittedName>
</protein>
<dbReference type="Proteomes" id="UP001295444">
    <property type="component" value="Chromosome 06"/>
</dbReference>
<gene>
    <name evidence="1" type="ORF">PECUL_23A042660</name>
</gene>
<reference evidence="1" key="1">
    <citation type="submission" date="2022-03" db="EMBL/GenBank/DDBJ databases">
        <authorList>
            <person name="Alioto T."/>
            <person name="Alioto T."/>
            <person name="Gomez Garrido J."/>
        </authorList>
    </citation>
    <scope>NUCLEOTIDE SEQUENCE</scope>
</reference>
<evidence type="ECO:0000313" key="2">
    <source>
        <dbReference type="Proteomes" id="UP001295444"/>
    </source>
</evidence>
<keyword evidence="2" id="KW-1185">Reference proteome</keyword>
<evidence type="ECO:0000313" key="1">
    <source>
        <dbReference type="EMBL" id="CAH2300240.1"/>
    </source>
</evidence>
<dbReference type="EMBL" id="OW240917">
    <property type="protein sequence ID" value="CAH2300240.1"/>
    <property type="molecule type" value="Genomic_DNA"/>
</dbReference>
<proteinExistence type="predicted"/>
<accession>A0AAD1SI33</accession>